<name>A0A177WJT3_BATDL</name>
<gene>
    <name evidence="1" type="ORF">BDEG_24131</name>
</gene>
<dbReference type="EMBL" id="DS022304">
    <property type="protein sequence ID" value="OAJ40387.1"/>
    <property type="molecule type" value="Genomic_DNA"/>
</dbReference>
<sequence>MLAVGLGLPRTLDQGSTLDLNVQISNGVINVSPINSTLAMGHVNFNLDVGAINTNGLFAKSLKMQTGAGAIHAVANITDHLHLESNSGYIQMDARFVSPLESNEPVRKASIIADDGWIQGSLSSYSTLHVQSRAGPITLDLEPLNISTTTSINDAGVTTLNFVSDFL</sequence>
<reference evidence="1 2" key="1">
    <citation type="submission" date="2006-10" db="EMBL/GenBank/DDBJ databases">
        <title>The Genome Sequence of Batrachochytrium dendrobatidis JEL423.</title>
        <authorList>
            <consortium name="The Broad Institute Genome Sequencing Platform"/>
            <person name="Birren B."/>
            <person name="Lander E."/>
            <person name="Galagan J."/>
            <person name="Cuomo C."/>
            <person name="Devon K."/>
            <person name="Jaffe D."/>
            <person name="Butler J."/>
            <person name="Alvarez P."/>
            <person name="Gnerre S."/>
            <person name="Grabherr M."/>
            <person name="Kleber M."/>
            <person name="Mauceli E."/>
            <person name="Brockman W."/>
            <person name="Young S."/>
            <person name="LaButti K."/>
            <person name="Sykes S."/>
            <person name="DeCaprio D."/>
            <person name="Crawford M."/>
            <person name="Koehrsen M."/>
            <person name="Engels R."/>
            <person name="Montgomery P."/>
            <person name="Pearson M."/>
            <person name="Howarth C."/>
            <person name="Larson L."/>
            <person name="White J."/>
            <person name="O'Leary S."/>
            <person name="Kodira C."/>
            <person name="Zeng Q."/>
            <person name="Yandava C."/>
            <person name="Alvarado L."/>
            <person name="Longcore J."/>
            <person name="James T."/>
        </authorList>
    </citation>
    <scope>NUCLEOTIDE SEQUENCE [LARGE SCALE GENOMIC DNA]</scope>
    <source>
        <strain evidence="1 2">JEL423</strain>
    </source>
</reference>
<accession>A0A177WJT3</accession>
<proteinExistence type="predicted"/>
<reference evidence="1 2" key="2">
    <citation type="submission" date="2016-05" db="EMBL/GenBank/DDBJ databases">
        <title>Lineage-specific infection strategies underlie the spectrum of fungal disease in amphibians.</title>
        <authorList>
            <person name="Cuomo C.A."/>
            <person name="Farrer R.A."/>
            <person name="James T."/>
            <person name="Longcore J."/>
            <person name="Birren B."/>
        </authorList>
    </citation>
    <scope>NUCLEOTIDE SEQUENCE [LARGE SCALE GENOMIC DNA]</scope>
    <source>
        <strain evidence="1 2">JEL423</strain>
    </source>
</reference>
<organism evidence="1 2">
    <name type="scientific">Batrachochytrium dendrobatidis (strain JEL423)</name>
    <dbReference type="NCBI Taxonomy" id="403673"/>
    <lineage>
        <taxon>Eukaryota</taxon>
        <taxon>Fungi</taxon>
        <taxon>Fungi incertae sedis</taxon>
        <taxon>Chytridiomycota</taxon>
        <taxon>Chytridiomycota incertae sedis</taxon>
        <taxon>Chytridiomycetes</taxon>
        <taxon>Rhizophydiales</taxon>
        <taxon>Rhizophydiales incertae sedis</taxon>
        <taxon>Batrachochytrium</taxon>
    </lineage>
</organism>
<evidence type="ECO:0000313" key="2">
    <source>
        <dbReference type="Proteomes" id="UP000077115"/>
    </source>
</evidence>
<dbReference type="Proteomes" id="UP000077115">
    <property type="component" value="Unassembled WGS sequence"/>
</dbReference>
<dbReference type="VEuPathDB" id="FungiDB:BDEG_24131"/>
<evidence type="ECO:0000313" key="1">
    <source>
        <dbReference type="EMBL" id="OAJ40387.1"/>
    </source>
</evidence>
<protein>
    <submittedName>
        <fullName evidence="1">Uncharacterized protein</fullName>
    </submittedName>
</protein>
<dbReference type="AlphaFoldDB" id="A0A177WJT3"/>